<reference evidence="3 4" key="2">
    <citation type="journal article" date="2017" name="Genome Biol.">
        <title>New reference genome sequences of hot pepper reveal the massive evolution of plant disease-resistance genes by retroduplication.</title>
        <authorList>
            <person name="Kim S."/>
            <person name="Park J."/>
            <person name="Yeom S.I."/>
            <person name="Kim Y.M."/>
            <person name="Seo E."/>
            <person name="Kim K.T."/>
            <person name="Kim M.S."/>
            <person name="Lee J.M."/>
            <person name="Cheong K."/>
            <person name="Shin H.S."/>
            <person name="Kim S.B."/>
            <person name="Han K."/>
            <person name="Lee J."/>
            <person name="Park M."/>
            <person name="Lee H.A."/>
            <person name="Lee H.Y."/>
            <person name="Lee Y."/>
            <person name="Oh S."/>
            <person name="Lee J.H."/>
            <person name="Choi E."/>
            <person name="Choi E."/>
            <person name="Lee S.E."/>
            <person name="Jeon J."/>
            <person name="Kim H."/>
            <person name="Choi G."/>
            <person name="Song H."/>
            <person name="Lee J."/>
            <person name="Lee S.C."/>
            <person name="Kwon J.K."/>
            <person name="Lee H.Y."/>
            <person name="Koo N."/>
            <person name="Hong Y."/>
            <person name="Kim R.W."/>
            <person name="Kang W.H."/>
            <person name="Huh J.H."/>
            <person name="Kang B.C."/>
            <person name="Yang T.J."/>
            <person name="Lee Y.H."/>
            <person name="Bennetzen J.L."/>
            <person name="Choi D."/>
        </authorList>
    </citation>
    <scope>NUCLEOTIDE SEQUENCE [LARGE SCALE GENOMIC DNA]</scope>
    <source>
        <strain evidence="4">cv. CM334</strain>
    </source>
</reference>
<sequence>MAFTANIFIFLFSIFTFITHTTTTNPLFPSLSPSSSSPPLSIVLSNLGFNDLANASRHSIVSSVNFPLTIFAPTDSSLLTCPSCSLPLLLQEHSVLGLYSFHFLRTLAFGTKIETLAPTRCLTVTPSRYRNSSRAVFVNGVEITKQDVYNNGFLIVHGIQGYVSHLSVLSCRIESMTTLSFPFLPPPTAAFDASRLMLRDIVGRLRTGGYSIVALAMRVRYSELADLKSMTIFAVDDLSIFGIGIGHEYVANLGLHIVPNRLLMASDLVDLAPNSELLTMDKEGKLIVTTAGGNGPLVPMRINYVKIRNLDLVYNRRIVVHGLSTPFPRVRLHDQVAKPWVAPTTEVDPPSAVEDDEPPTAEKPTTASPPKPSLLRKTLQNRNTNTSTSSYTSFSSLLY</sequence>
<proteinExistence type="predicted"/>
<feature type="region of interest" description="Disordered" evidence="1">
    <location>
        <begin position="341"/>
        <end position="399"/>
    </location>
</feature>
<name>A0A2G2YRZ5_CAPAN</name>
<evidence type="ECO:0000313" key="4">
    <source>
        <dbReference type="Proteomes" id="UP000222542"/>
    </source>
</evidence>
<evidence type="ECO:0008006" key="5">
    <source>
        <dbReference type="Google" id="ProtNLM"/>
    </source>
</evidence>
<evidence type="ECO:0000313" key="3">
    <source>
        <dbReference type="EMBL" id="PHT72528.1"/>
    </source>
</evidence>
<organism evidence="3 4">
    <name type="scientific">Capsicum annuum</name>
    <name type="common">Capsicum pepper</name>
    <dbReference type="NCBI Taxonomy" id="4072"/>
    <lineage>
        <taxon>Eukaryota</taxon>
        <taxon>Viridiplantae</taxon>
        <taxon>Streptophyta</taxon>
        <taxon>Embryophyta</taxon>
        <taxon>Tracheophyta</taxon>
        <taxon>Spermatophyta</taxon>
        <taxon>Magnoliopsida</taxon>
        <taxon>eudicotyledons</taxon>
        <taxon>Gunneridae</taxon>
        <taxon>Pentapetalae</taxon>
        <taxon>asterids</taxon>
        <taxon>lamiids</taxon>
        <taxon>Solanales</taxon>
        <taxon>Solanaceae</taxon>
        <taxon>Solanoideae</taxon>
        <taxon>Capsiceae</taxon>
        <taxon>Capsicum</taxon>
    </lineage>
</organism>
<dbReference type="InterPro" id="IPR036378">
    <property type="entry name" value="FAS1_dom_sf"/>
</dbReference>
<dbReference type="AlphaFoldDB" id="A0A2G2YRZ5"/>
<dbReference type="InterPro" id="IPR052806">
    <property type="entry name" value="Fasciclin-like_AGP"/>
</dbReference>
<dbReference type="OMA" id="CKVERIT"/>
<gene>
    <name evidence="3" type="ORF">T459_23313</name>
</gene>
<evidence type="ECO:0000256" key="1">
    <source>
        <dbReference type="SAM" id="MobiDB-lite"/>
    </source>
</evidence>
<dbReference type="PANTHER" id="PTHR33985:SF35">
    <property type="entry name" value="FASCICLIN-LIKE ARABINOGALACTAN PROTEIN 21"/>
    <property type="match status" value="1"/>
</dbReference>
<dbReference type="SUPFAM" id="SSF82153">
    <property type="entry name" value="FAS1 domain"/>
    <property type="match status" value="1"/>
</dbReference>
<feature type="chain" id="PRO_5013868378" description="Fasciclin-like arabinogalactan protein 21" evidence="2">
    <location>
        <begin position="25"/>
        <end position="399"/>
    </location>
</feature>
<protein>
    <recommendedName>
        <fullName evidence="5">Fasciclin-like arabinogalactan protein 21</fullName>
    </recommendedName>
</protein>
<keyword evidence="4" id="KW-1185">Reference proteome</keyword>
<keyword evidence="2" id="KW-0732">Signal</keyword>
<comment type="caution">
    <text evidence="3">The sequence shown here is derived from an EMBL/GenBank/DDBJ whole genome shotgun (WGS) entry which is preliminary data.</text>
</comment>
<feature type="compositionally biased region" description="Low complexity" evidence="1">
    <location>
        <begin position="378"/>
        <end position="399"/>
    </location>
</feature>
<dbReference type="Proteomes" id="UP000222542">
    <property type="component" value="Unassembled WGS sequence"/>
</dbReference>
<dbReference type="Gramene" id="PHT72528">
    <property type="protein sequence ID" value="PHT72528"/>
    <property type="gene ID" value="T459_23313"/>
</dbReference>
<feature type="signal peptide" evidence="2">
    <location>
        <begin position="1"/>
        <end position="24"/>
    </location>
</feature>
<reference evidence="3 4" key="1">
    <citation type="journal article" date="2014" name="Nat. Genet.">
        <title>Genome sequence of the hot pepper provides insights into the evolution of pungency in Capsicum species.</title>
        <authorList>
            <person name="Kim S."/>
            <person name="Park M."/>
            <person name="Yeom S.I."/>
            <person name="Kim Y.M."/>
            <person name="Lee J.M."/>
            <person name="Lee H.A."/>
            <person name="Seo E."/>
            <person name="Choi J."/>
            <person name="Cheong K."/>
            <person name="Kim K.T."/>
            <person name="Jung K."/>
            <person name="Lee G.W."/>
            <person name="Oh S.K."/>
            <person name="Bae C."/>
            <person name="Kim S.B."/>
            <person name="Lee H.Y."/>
            <person name="Kim S.Y."/>
            <person name="Kim M.S."/>
            <person name="Kang B.C."/>
            <person name="Jo Y.D."/>
            <person name="Yang H.B."/>
            <person name="Jeong H.J."/>
            <person name="Kang W.H."/>
            <person name="Kwon J.K."/>
            <person name="Shin C."/>
            <person name="Lim J.Y."/>
            <person name="Park J.H."/>
            <person name="Huh J.H."/>
            <person name="Kim J.S."/>
            <person name="Kim B.D."/>
            <person name="Cohen O."/>
            <person name="Paran I."/>
            <person name="Suh M.C."/>
            <person name="Lee S.B."/>
            <person name="Kim Y.K."/>
            <person name="Shin Y."/>
            <person name="Noh S.J."/>
            <person name="Park J."/>
            <person name="Seo Y.S."/>
            <person name="Kwon S.Y."/>
            <person name="Kim H.A."/>
            <person name="Park J.M."/>
            <person name="Kim H.J."/>
            <person name="Choi S.B."/>
            <person name="Bosland P.W."/>
            <person name="Reeves G."/>
            <person name="Jo S.H."/>
            <person name="Lee B.W."/>
            <person name="Cho H.T."/>
            <person name="Choi H.S."/>
            <person name="Lee M.S."/>
            <person name="Yu Y."/>
            <person name="Do Choi Y."/>
            <person name="Park B.S."/>
            <person name="van Deynze A."/>
            <person name="Ashrafi H."/>
            <person name="Hill T."/>
            <person name="Kim W.T."/>
            <person name="Pai H.S."/>
            <person name="Ahn H.K."/>
            <person name="Yeam I."/>
            <person name="Giovannoni J.J."/>
            <person name="Rose J.K."/>
            <person name="Sorensen I."/>
            <person name="Lee S.J."/>
            <person name="Kim R.W."/>
            <person name="Choi I.Y."/>
            <person name="Choi B.S."/>
            <person name="Lim J.S."/>
            <person name="Lee Y.H."/>
            <person name="Choi D."/>
        </authorList>
    </citation>
    <scope>NUCLEOTIDE SEQUENCE [LARGE SCALE GENOMIC DNA]</scope>
    <source>
        <strain evidence="4">cv. CM334</strain>
    </source>
</reference>
<accession>A0A2G2YRZ5</accession>
<dbReference type="EMBL" id="AYRZ02000009">
    <property type="protein sequence ID" value="PHT72528.1"/>
    <property type="molecule type" value="Genomic_DNA"/>
</dbReference>
<dbReference type="PANTHER" id="PTHR33985">
    <property type="entry name" value="OS02G0491300 PROTEIN-RELATED"/>
    <property type="match status" value="1"/>
</dbReference>
<evidence type="ECO:0000256" key="2">
    <source>
        <dbReference type="SAM" id="SignalP"/>
    </source>
</evidence>